<dbReference type="InterPro" id="IPR024156">
    <property type="entry name" value="Small_GTPase_ARF"/>
</dbReference>
<feature type="binding site" evidence="4">
    <location>
        <begin position="24"/>
        <end position="31"/>
    </location>
    <ligand>
        <name>GTP</name>
        <dbReference type="ChEBI" id="CHEBI:37565"/>
    </ligand>
</feature>
<reference evidence="7 9" key="1">
    <citation type="submission" date="2015-02" db="EMBL/GenBank/DDBJ databases">
        <authorList>
            <person name="Chooi Y.-H."/>
        </authorList>
    </citation>
    <scope>NUCLEOTIDE SEQUENCE [LARGE SCALE GENOMIC DNA]</scope>
    <source>
        <strain evidence="7">E3</strain>
    </source>
</reference>
<evidence type="ECO:0000256" key="2">
    <source>
        <dbReference type="ARBA" id="ARBA00022741"/>
    </source>
</evidence>
<dbReference type="PANTHER" id="PTHR11711">
    <property type="entry name" value="ADP RIBOSYLATION FACTOR-RELATED"/>
    <property type="match status" value="1"/>
</dbReference>
<dbReference type="Proteomes" id="UP000039324">
    <property type="component" value="Unassembled WGS sequence"/>
</dbReference>
<dbReference type="GO" id="GO:0005525">
    <property type="term" value="F:GTP binding"/>
    <property type="evidence" value="ECO:0007669"/>
    <property type="project" value="UniProtKB-KW"/>
</dbReference>
<dbReference type="Proteomes" id="UP000290189">
    <property type="component" value="Unassembled WGS sequence"/>
</dbReference>
<evidence type="ECO:0000256" key="4">
    <source>
        <dbReference type="PIRSR" id="PIRSR606689-1"/>
    </source>
</evidence>
<evidence type="ECO:0000256" key="1">
    <source>
        <dbReference type="ARBA" id="ARBA00010290"/>
    </source>
</evidence>
<evidence type="ECO:0000256" key="3">
    <source>
        <dbReference type="ARBA" id="ARBA00023134"/>
    </source>
</evidence>
<evidence type="ECO:0000256" key="5">
    <source>
        <dbReference type="PIRSR" id="PIRSR606689-2"/>
    </source>
</evidence>
<dbReference type="SUPFAM" id="SSF52540">
    <property type="entry name" value="P-loop containing nucleoside triphosphate hydrolases"/>
    <property type="match status" value="1"/>
</dbReference>
<dbReference type="InterPro" id="IPR005225">
    <property type="entry name" value="Small_GTP-bd"/>
</dbReference>
<accession>A0A0G4J146</accession>
<organism evidence="7 9">
    <name type="scientific">Plasmodiophora brassicae</name>
    <name type="common">Clubroot disease agent</name>
    <dbReference type="NCBI Taxonomy" id="37360"/>
    <lineage>
        <taxon>Eukaryota</taxon>
        <taxon>Sar</taxon>
        <taxon>Rhizaria</taxon>
        <taxon>Endomyxa</taxon>
        <taxon>Phytomyxea</taxon>
        <taxon>Plasmodiophorida</taxon>
        <taxon>Plasmodiophoridae</taxon>
        <taxon>Plasmodiophora</taxon>
    </lineage>
</organism>
<evidence type="ECO:0000313" key="10">
    <source>
        <dbReference type="Proteomes" id="UP000290189"/>
    </source>
</evidence>
<name>A0A0G4J146_PLABS</name>
<dbReference type="STRING" id="37360.A0A0G4J146"/>
<keyword evidence="8" id="KW-0496">Mitochondrion</keyword>
<dbReference type="InterPro" id="IPR006689">
    <property type="entry name" value="Small_GTPase_ARF/SAR"/>
</dbReference>
<feature type="binding site" evidence="5">
    <location>
        <position position="31"/>
    </location>
    <ligand>
        <name>Mg(2+)</name>
        <dbReference type="ChEBI" id="CHEBI:18420"/>
    </ligand>
</feature>
<geneLocation type="mitochondrion" evidence="8"/>
<proteinExistence type="inferred from homology"/>
<protein>
    <submittedName>
        <fullName evidence="7">Uncharacterized protein</fullName>
    </submittedName>
</protein>
<keyword evidence="5" id="KW-0460">Magnesium</keyword>
<keyword evidence="9" id="KW-1185">Reference proteome</keyword>
<sequence length="181" mass="19919">MGLVFGRLWGRLFGSTQHKICIIGLDNAGKTTILFKLSLGEVVVTHPTIGSNVEEVRHGGVHLHVWDLGGQELPRQTWSTYFVNCAAIIMVVDSSDRKRIGVVKDELQKAMATEHLASSRLLVYANKQDLAGCMKPGEIADQLDLTSYKTQRWHIQGCCALTGDGLVEGLDWVTKELSEAT</sequence>
<dbReference type="AlphaFoldDB" id="A0A0G4J146"/>
<feature type="binding site" evidence="4">
    <location>
        <position position="70"/>
    </location>
    <ligand>
        <name>GTP</name>
        <dbReference type="ChEBI" id="CHEBI:37565"/>
    </ligand>
</feature>
<dbReference type="InterPro" id="IPR027417">
    <property type="entry name" value="P-loop_NTPase"/>
</dbReference>
<dbReference type="GO" id="GO:0003924">
    <property type="term" value="F:GTPase activity"/>
    <property type="evidence" value="ECO:0007669"/>
    <property type="project" value="InterPro"/>
</dbReference>
<dbReference type="EMBL" id="OVEO01000017">
    <property type="protein sequence ID" value="SPR01316.1"/>
    <property type="molecule type" value="Genomic_DNA"/>
</dbReference>
<keyword evidence="5" id="KW-0479">Metal-binding</keyword>
<dbReference type="GO" id="GO:0046872">
    <property type="term" value="F:metal ion binding"/>
    <property type="evidence" value="ECO:0007669"/>
    <property type="project" value="UniProtKB-KW"/>
</dbReference>
<dbReference type="Pfam" id="PF00025">
    <property type="entry name" value="Arf"/>
    <property type="match status" value="1"/>
</dbReference>
<comment type="similarity">
    <text evidence="1 6">Belongs to the small GTPase superfamily. Arf family.</text>
</comment>
<feature type="binding site" evidence="4">
    <location>
        <begin position="126"/>
        <end position="129"/>
    </location>
    <ligand>
        <name>GTP</name>
        <dbReference type="ChEBI" id="CHEBI:37565"/>
    </ligand>
</feature>
<dbReference type="OrthoDB" id="2011769at2759"/>
<dbReference type="GO" id="GO:0030010">
    <property type="term" value="P:establishment of cell polarity"/>
    <property type="evidence" value="ECO:0007669"/>
    <property type="project" value="UniProtKB-ARBA"/>
</dbReference>
<dbReference type="OMA" id="FTCWDLG"/>
<dbReference type="EMBL" id="CDSF01000112">
    <property type="protein sequence ID" value="CEP01280.1"/>
    <property type="molecule type" value="Genomic_DNA"/>
</dbReference>
<evidence type="ECO:0000313" key="8">
    <source>
        <dbReference type="EMBL" id="SPR01316.1"/>
    </source>
</evidence>
<keyword evidence="2 4" id="KW-0547">Nucleotide-binding</keyword>
<dbReference type="NCBIfam" id="TIGR00231">
    <property type="entry name" value="small_GTP"/>
    <property type="match status" value="1"/>
</dbReference>
<gene>
    <name evidence="7" type="ORF">PBRA_001886</name>
    <name evidence="8" type="ORF">PLBR_LOCUS8531</name>
</gene>
<evidence type="ECO:0000313" key="7">
    <source>
        <dbReference type="EMBL" id="CEP01280.1"/>
    </source>
</evidence>
<feature type="binding site" evidence="5">
    <location>
        <position position="48"/>
    </location>
    <ligand>
        <name>Mg(2+)</name>
        <dbReference type="ChEBI" id="CHEBI:18420"/>
    </ligand>
</feature>
<dbReference type="Gene3D" id="3.40.50.300">
    <property type="entry name" value="P-loop containing nucleotide triphosphate hydrolases"/>
    <property type="match status" value="1"/>
</dbReference>
<keyword evidence="3 4" id="KW-0342">GTP-binding</keyword>
<evidence type="ECO:0000313" key="9">
    <source>
        <dbReference type="Proteomes" id="UP000039324"/>
    </source>
</evidence>
<dbReference type="PROSITE" id="PS51417">
    <property type="entry name" value="ARF"/>
    <property type="match status" value="1"/>
</dbReference>
<evidence type="ECO:0000256" key="6">
    <source>
        <dbReference type="RuleBase" id="RU003925"/>
    </source>
</evidence>
<dbReference type="SMART" id="SM00177">
    <property type="entry name" value="ARF"/>
    <property type="match status" value="1"/>
</dbReference>
<dbReference type="SMART" id="SM00178">
    <property type="entry name" value="SAR"/>
    <property type="match status" value="1"/>
</dbReference>
<dbReference type="PRINTS" id="PR00328">
    <property type="entry name" value="SAR1GTPBP"/>
</dbReference>
<reference evidence="8 10" key="2">
    <citation type="submission" date="2018-03" db="EMBL/GenBank/DDBJ databases">
        <authorList>
            <person name="Fogelqvist J."/>
        </authorList>
    </citation>
    <scope>NUCLEOTIDE SEQUENCE [LARGE SCALE GENOMIC DNA]</scope>
</reference>
<dbReference type="FunFam" id="3.40.50.300:FF:000412">
    <property type="entry name" value="ADP-ribosylation factor 1"/>
    <property type="match status" value="1"/>
</dbReference>